<evidence type="ECO:0000256" key="1">
    <source>
        <dbReference type="SAM" id="SignalP"/>
    </source>
</evidence>
<proteinExistence type="predicted"/>
<name>A0A3L9DRX1_9STRE</name>
<protein>
    <submittedName>
        <fullName evidence="2">DUF4651 domain-containing protein</fullName>
    </submittedName>
</protein>
<keyword evidence="3" id="KW-1185">Reference proteome</keyword>
<sequence length="97" mass="11047">MKQKKFAFLAGLLGLGGLAAAGVVARQKQLEKERQQILMEVREFFESFGTISVVYVNDFESIRRLVTGGVVFEDGVTFYFSYDHGDINYRLEEDLDK</sequence>
<dbReference type="Pfam" id="PF15513">
    <property type="entry name" value="DUF4651"/>
    <property type="match status" value="1"/>
</dbReference>
<dbReference type="Proteomes" id="UP000279194">
    <property type="component" value="Unassembled WGS sequence"/>
</dbReference>
<evidence type="ECO:0000313" key="2">
    <source>
        <dbReference type="EMBL" id="RLY03284.1"/>
    </source>
</evidence>
<organism evidence="2 3">
    <name type="scientific">Streptococcus hillyeri</name>
    <dbReference type="NCBI Taxonomy" id="2282420"/>
    <lineage>
        <taxon>Bacteria</taxon>
        <taxon>Bacillati</taxon>
        <taxon>Bacillota</taxon>
        <taxon>Bacilli</taxon>
        <taxon>Lactobacillales</taxon>
        <taxon>Streptococcaceae</taxon>
        <taxon>Streptococcus</taxon>
    </lineage>
</organism>
<comment type="caution">
    <text evidence="2">The sequence shown here is derived from an EMBL/GenBank/DDBJ whole genome shotgun (WGS) entry which is preliminary data.</text>
</comment>
<dbReference type="EMBL" id="RCVM01000009">
    <property type="protein sequence ID" value="RLY03284.1"/>
    <property type="molecule type" value="Genomic_DNA"/>
</dbReference>
<dbReference type="InterPro" id="IPR028105">
    <property type="entry name" value="DUF4651"/>
</dbReference>
<dbReference type="OrthoDB" id="2235810at2"/>
<feature type="signal peptide" evidence="1">
    <location>
        <begin position="1"/>
        <end position="21"/>
    </location>
</feature>
<dbReference type="Gene3D" id="3.10.450.400">
    <property type="entry name" value="Uncharacterised protein PF15513, DUF4651"/>
    <property type="match status" value="1"/>
</dbReference>
<keyword evidence="1" id="KW-0732">Signal</keyword>
<evidence type="ECO:0000313" key="3">
    <source>
        <dbReference type="Proteomes" id="UP000279194"/>
    </source>
</evidence>
<gene>
    <name evidence="2" type="ORF">EAF07_05635</name>
</gene>
<dbReference type="AlphaFoldDB" id="A0A3L9DRX1"/>
<reference evidence="2 3" key="1">
    <citation type="submission" date="2018-10" db="EMBL/GenBank/DDBJ databases">
        <title>Streptococcus hillyeri sp. nov., isolated from equine tracheal sample.</title>
        <authorList>
            <person name="Macfadyen A.C."/>
            <person name="Waller A."/>
            <person name="Paterson G.K."/>
        </authorList>
    </citation>
    <scope>NUCLEOTIDE SEQUENCE [LARGE SCALE GENOMIC DNA]</scope>
    <source>
        <strain evidence="2 3">28462</strain>
    </source>
</reference>
<accession>A0A3L9DRX1</accession>
<feature type="chain" id="PRO_5038574534" evidence="1">
    <location>
        <begin position="22"/>
        <end position="97"/>
    </location>
</feature>